<comment type="caution">
    <text evidence="2">The sequence shown here is derived from an EMBL/GenBank/DDBJ whole genome shotgun (WGS) entry which is preliminary data.</text>
</comment>
<evidence type="ECO:0000313" key="2">
    <source>
        <dbReference type="EMBL" id="KAL3111132.1"/>
    </source>
</evidence>
<dbReference type="PANTHER" id="PTHR23409:SF21">
    <property type="entry name" value="CAPSID PROTEIN"/>
    <property type="match status" value="1"/>
</dbReference>
<dbReference type="Proteomes" id="UP001620626">
    <property type="component" value="Unassembled WGS sequence"/>
</dbReference>
<dbReference type="EMBL" id="JBICBT010000518">
    <property type="protein sequence ID" value="KAL3111132.1"/>
    <property type="molecule type" value="Genomic_DNA"/>
</dbReference>
<keyword evidence="3" id="KW-1185">Reference proteome</keyword>
<gene>
    <name evidence="2" type="ORF">niasHT_012340</name>
</gene>
<dbReference type="AlphaFoldDB" id="A0ABD2L888"/>
<feature type="region of interest" description="Disordered" evidence="1">
    <location>
        <begin position="148"/>
        <end position="169"/>
    </location>
</feature>
<dbReference type="PANTHER" id="PTHR23409">
    <property type="entry name" value="RIBONUCLEOSIDE-DIPHOSPHATE REDUCTASE SMALL CHAIN"/>
    <property type="match status" value="1"/>
</dbReference>
<name>A0ABD2L888_9BILA</name>
<evidence type="ECO:0000313" key="3">
    <source>
        <dbReference type="Proteomes" id="UP001620626"/>
    </source>
</evidence>
<reference evidence="2 3" key="1">
    <citation type="submission" date="2024-10" db="EMBL/GenBank/DDBJ databases">
        <authorList>
            <person name="Kim D."/>
        </authorList>
    </citation>
    <scope>NUCLEOTIDE SEQUENCE [LARGE SCALE GENOMIC DNA]</scope>
    <source>
        <strain evidence="2">BH-2024</strain>
    </source>
</reference>
<sequence length="633" mass="71035">MHVDFDPFKVEWSALTQISPEIVVQYGGYNVFRGVPYQRGSGIGSVFRSLLRYLMPIGKEIGTAIGRQGLESGNRVLSNVLEGRDLKESLVSEGKSGLKNLLEKAANNINAQKGQGFDFKRYTKRNDAQEGGAIGKAKKGINKLQSRLGPHDFLPANTPAGRKKKTSKRNRSNAFVPIYLELINKTIPRSIVMSCSQKISESSPLATNSALNIFSVPPTNVSVVRSYFREVLPLVTITQESPYLFRLYSDNLWTDLSRIYLFLDLSIEKPDTDGNWVSITAADAPVGTIQGIGQTFVQQLKVSVGNTEIYDSGNSYPYKVYITNTLSFPMNVKKSFLASTGHYATHEHDSVGDEGFKARCKIFEGGKRAQFLSRLDFDLGNQELYLLNNLDLLFTIYKARDTFIMQTLKANDTTRYRVRVHDVKLYAKMIDVQSSLNLSIYKTLEKQPATYAVRKTEIKSCFISEGRFEIDYNVFSATIPRRMTIALVANGAFNGNYSLSPFNFKPFDIRDIAVYAGGMIYPIVPYKLDFAKDIFVRPFVDMYEALSMANSERTFDITKEQFKSGWTFFVIPLTATLDDSTGYELLRSGTTSIRATFNNAIPAGGVEMIVLGEFDQMIMIDYNRHIVSDSKLS</sequence>
<dbReference type="InterPro" id="IPR000358">
    <property type="entry name" value="RNR_small_fam"/>
</dbReference>
<accession>A0ABD2L888</accession>
<protein>
    <submittedName>
        <fullName evidence="2">Uncharacterized protein</fullName>
    </submittedName>
</protein>
<evidence type="ECO:0000256" key="1">
    <source>
        <dbReference type="SAM" id="MobiDB-lite"/>
    </source>
</evidence>
<organism evidence="2 3">
    <name type="scientific">Heterodera trifolii</name>
    <dbReference type="NCBI Taxonomy" id="157864"/>
    <lineage>
        <taxon>Eukaryota</taxon>
        <taxon>Metazoa</taxon>
        <taxon>Ecdysozoa</taxon>
        <taxon>Nematoda</taxon>
        <taxon>Chromadorea</taxon>
        <taxon>Rhabditida</taxon>
        <taxon>Tylenchina</taxon>
        <taxon>Tylenchomorpha</taxon>
        <taxon>Tylenchoidea</taxon>
        <taxon>Heteroderidae</taxon>
        <taxon>Heteroderinae</taxon>
        <taxon>Heterodera</taxon>
    </lineage>
</organism>
<proteinExistence type="predicted"/>